<name>A0A5K3FP24_MESCO</name>
<organism evidence="2">
    <name type="scientific">Mesocestoides corti</name>
    <name type="common">Flatworm</name>
    <dbReference type="NCBI Taxonomy" id="53468"/>
    <lineage>
        <taxon>Eukaryota</taxon>
        <taxon>Metazoa</taxon>
        <taxon>Spiralia</taxon>
        <taxon>Lophotrochozoa</taxon>
        <taxon>Platyhelminthes</taxon>
        <taxon>Cestoda</taxon>
        <taxon>Eucestoda</taxon>
        <taxon>Cyclophyllidea</taxon>
        <taxon>Mesocestoididae</taxon>
        <taxon>Mesocestoides</taxon>
    </lineage>
</organism>
<dbReference type="AlphaFoldDB" id="A0A5K3FP24"/>
<protein>
    <submittedName>
        <fullName evidence="2">STAS domain-containing protein</fullName>
    </submittedName>
</protein>
<accession>A0A5K3FP24</accession>
<sequence>VVTFSQLEFQTLRCVSSCYLDCVNFGLLPIRWQAICRQSGAGGLFFSDTFSSTSSTASRSSATTVQSTS</sequence>
<proteinExistence type="predicted"/>
<reference evidence="2" key="1">
    <citation type="submission" date="2019-11" db="UniProtKB">
        <authorList>
            <consortium name="WormBaseParasite"/>
        </authorList>
    </citation>
    <scope>IDENTIFICATION</scope>
</reference>
<feature type="region of interest" description="Disordered" evidence="1">
    <location>
        <begin position="50"/>
        <end position="69"/>
    </location>
</feature>
<evidence type="ECO:0000313" key="2">
    <source>
        <dbReference type="WBParaSite" id="MCU_010227-RD"/>
    </source>
</evidence>
<dbReference type="WBParaSite" id="MCU_010227-RD">
    <property type="protein sequence ID" value="MCU_010227-RD"/>
    <property type="gene ID" value="MCU_010227"/>
</dbReference>
<evidence type="ECO:0000256" key="1">
    <source>
        <dbReference type="SAM" id="MobiDB-lite"/>
    </source>
</evidence>